<feature type="compositionally biased region" description="Low complexity" evidence="11">
    <location>
        <begin position="214"/>
        <end position="229"/>
    </location>
</feature>
<comment type="caution">
    <text evidence="9">Lacks conserved residue(s) required for the propagation of feature annotation.</text>
</comment>
<dbReference type="GO" id="GO:0005524">
    <property type="term" value="F:ATP binding"/>
    <property type="evidence" value="ECO:0007669"/>
    <property type="project" value="UniProtKB-KW"/>
</dbReference>
<evidence type="ECO:0000256" key="7">
    <source>
        <dbReference type="ARBA" id="ARBA00023125"/>
    </source>
</evidence>
<keyword evidence="4" id="KW-0547">Nucleotide-binding</keyword>
<dbReference type="EC" id="5.6.2.2" evidence="3"/>
<evidence type="ECO:0000256" key="5">
    <source>
        <dbReference type="ARBA" id="ARBA00022840"/>
    </source>
</evidence>
<dbReference type="GO" id="GO:0006265">
    <property type="term" value="P:DNA topological change"/>
    <property type="evidence" value="ECO:0007669"/>
    <property type="project" value="InterPro"/>
</dbReference>
<name>A0AA42B014_PAPNU</name>
<dbReference type="InterPro" id="IPR002205">
    <property type="entry name" value="Topo_IIA_dom_A"/>
</dbReference>
<evidence type="ECO:0000313" key="14">
    <source>
        <dbReference type="Proteomes" id="UP001177140"/>
    </source>
</evidence>
<gene>
    <name evidence="13" type="ORF">MKW94_000101</name>
</gene>
<keyword evidence="8" id="KW-0413">Isomerase</keyword>
<evidence type="ECO:0000256" key="10">
    <source>
        <dbReference type="SAM" id="Coils"/>
    </source>
</evidence>
<evidence type="ECO:0000256" key="3">
    <source>
        <dbReference type="ARBA" id="ARBA00012895"/>
    </source>
</evidence>
<dbReference type="AlphaFoldDB" id="A0AA42B014"/>
<dbReference type="GO" id="GO:0000712">
    <property type="term" value="P:resolution of meiotic recombination intermediates"/>
    <property type="evidence" value="ECO:0007669"/>
    <property type="project" value="TreeGrafter"/>
</dbReference>
<evidence type="ECO:0000256" key="8">
    <source>
        <dbReference type="ARBA" id="ARBA00023235"/>
    </source>
</evidence>
<dbReference type="GO" id="GO:0003677">
    <property type="term" value="F:DNA binding"/>
    <property type="evidence" value="ECO:0007669"/>
    <property type="project" value="UniProtKB-UniRule"/>
</dbReference>
<accession>A0AA42B014</accession>
<evidence type="ECO:0000256" key="2">
    <source>
        <dbReference type="ARBA" id="ARBA00001946"/>
    </source>
</evidence>
<evidence type="ECO:0000256" key="6">
    <source>
        <dbReference type="ARBA" id="ARBA00023029"/>
    </source>
</evidence>
<proteinExistence type="predicted"/>
<feature type="coiled-coil region" evidence="10">
    <location>
        <begin position="28"/>
        <end position="62"/>
    </location>
</feature>
<dbReference type="InterPro" id="IPR013760">
    <property type="entry name" value="Topo_IIA-like_dom_sf"/>
</dbReference>
<keyword evidence="5" id="KW-0067">ATP-binding</keyword>
<evidence type="ECO:0000256" key="1">
    <source>
        <dbReference type="ARBA" id="ARBA00000185"/>
    </source>
</evidence>
<organism evidence="13 14">
    <name type="scientific">Papaver nudicaule</name>
    <name type="common">Iceland poppy</name>
    <dbReference type="NCBI Taxonomy" id="74823"/>
    <lineage>
        <taxon>Eukaryota</taxon>
        <taxon>Viridiplantae</taxon>
        <taxon>Streptophyta</taxon>
        <taxon>Embryophyta</taxon>
        <taxon>Tracheophyta</taxon>
        <taxon>Spermatophyta</taxon>
        <taxon>Magnoliopsida</taxon>
        <taxon>Ranunculales</taxon>
        <taxon>Papaveraceae</taxon>
        <taxon>Papaveroideae</taxon>
        <taxon>Papaver</taxon>
    </lineage>
</organism>
<keyword evidence="14" id="KW-1185">Reference proteome</keyword>
<evidence type="ECO:0000256" key="4">
    <source>
        <dbReference type="ARBA" id="ARBA00022741"/>
    </source>
</evidence>
<dbReference type="InterPro" id="IPR013757">
    <property type="entry name" value="Topo_IIA_A_a_sf"/>
</dbReference>
<evidence type="ECO:0000259" key="12">
    <source>
        <dbReference type="PROSITE" id="PS52040"/>
    </source>
</evidence>
<feature type="coiled-coil region" evidence="10">
    <location>
        <begin position="127"/>
        <end position="154"/>
    </location>
</feature>
<comment type="catalytic activity">
    <reaction evidence="1">
        <text>ATP-dependent breakage, passage and rejoining of double-stranded DNA.</text>
        <dbReference type="EC" id="5.6.2.2"/>
    </reaction>
</comment>
<dbReference type="Gene3D" id="1.10.268.10">
    <property type="entry name" value="Topoisomerase, domain 3"/>
    <property type="match status" value="1"/>
</dbReference>
<dbReference type="GO" id="GO:0003918">
    <property type="term" value="F:DNA topoisomerase type II (double strand cut, ATP-hydrolyzing) activity"/>
    <property type="evidence" value="ECO:0007669"/>
    <property type="project" value="UniProtKB-EC"/>
</dbReference>
<feature type="region of interest" description="Disordered" evidence="11">
    <location>
        <begin position="203"/>
        <end position="293"/>
    </location>
</feature>
<evidence type="ECO:0000313" key="13">
    <source>
        <dbReference type="EMBL" id="MCL7046512.1"/>
    </source>
</evidence>
<dbReference type="Pfam" id="PF00521">
    <property type="entry name" value="DNA_topoisoIV"/>
    <property type="match status" value="1"/>
</dbReference>
<dbReference type="PROSITE" id="PS52040">
    <property type="entry name" value="TOPO_IIA"/>
    <property type="match status" value="1"/>
</dbReference>
<reference evidence="13" key="1">
    <citation type="submission" date="2022-03" db="EMBL/GenBank/DDBJ databases">
        <title>A functionally conserved STORR gene fusion in Papaver species that diverged 16.8 million years ago.</title>
        <authorList>
            <person name="Catania T."/>
        </authorList>
    </citation>
    <scope>NUCLEOTIDE SEQUENCE</scope>
    <source>
        <strain evidence="13">S-191538</strain>
    </source>
</reference>
<keyword evidence="6" id="KW-0799">Topoisomerase</keyword>
<evidence type="ECO:0000256" key="11">
    <source>
        <dbReference type="SAM" id="MobiDB-lite"/>
    </source>
</evidence>
<dbReference type="SUPFAM" id="SSF56719">
    <property type="entry name" value="Type II DNA topoisomerase"/>
    <property type="match status" value="1"/>
</dbReference>
<dbReference type="GO" id="GO:0000819">
    <property type="term" value="P:sister chromatid segregation"/>
    <property type="evidence" value="ECO:0007669"/>
    <property type="project" value="TreeGrafter"/>
</dbReference>
<dbReference type="PANTHER" id="PTHR10169">
    <property type="entry name" value="DNA TOPOISOMERASE/GYRASE"/>
    <property type="match status" value="1"/>
</dbReference>
<feature type="domain" description="Topo IIA-type catalytic" evidence="12">
    <location>
        <begin position="1"/>
        <end position="164"/>
    </location>
</feature>
<evidence type="ECO:0000256" key="9">
    <source>
        <dbReference type="PROSITE-ProRule" id="PRU01384"/>
    </source>
</evidence>
<comment type="caution">
    <text evidence="13">The sequence shown here is derived from an EMBL/GenBank/DDBJ whole genome shotgun (WGS) entry which is preliminary data.</text>
</comment>
<keyword evidence="7 9" id="KW-0238">DNA-binding</keyword>
<dbReference type="PANTHER" id="PTHR10169:SF38">
    <property type="entry name" value="DNA TOPOISOMERASE 2"/>
    <property type="match status" value="1"/>
</dbReference>
<sequence>MHLFDPKGAVKKYDNPEQILEDFYGIRLELYKKRKRVLLENLKNLELELKKLDNKVRFILGVVKKEIKVCKRNLVELLLELHQKGFDAFPKNTINGESSKPEDNSELLGNIGVQASDYDYLLSLGVVSLTNEKVQELCNEKEKLEDEVEELKSATERSLWMKDLESLEKKLDEQDMIDSKAEEAGKLIKSILMKNVGMNAAKQAPKIPRKYTKKASTTVAKAAPASSSIKIDKPKGKGRPGKAPVKKVISDINSDDKYEESSDEELEPASEVPSGQKRKAPAKSAAVPSGRKR</sequence>
<dbReference type="InterPro" id="IPR050634">
    <property type="entry name" value="DNA_Topoisomerase_II"/>
</dbReference>
<keyword evidence="10" id="KW-0175">Coiled coil</keyword>
<comment type="cofactor">
    <cofactor evidence="2">
        <name>Mg(2+)</name>
        <dbReference type="ChEBI" id="CHEBI:18420"/>
    </cofactor>
</comment>
<dbReference type="Proteomes" id="UP001177140">
    <property type="component" value="Unassembled WGS sequence"/>
</dbReference>
<dbReference type="GO" id="GO:0005634">
    <property type="term" value="C:nucleus"/>
    <property type="evidence" value="ECO:0007669"/>
    <property type="project" value="TreeGrafter"/>
</dbReference>
<protein>
    <recommendedName>
        <fullName evidence="3">DNA topoisomerase (ATP-hydrolyzing)</fullName>
        <ecNumber evidence="3">5.6.2.2</ecNumber>
    </recommendedName>
</protein>
<dbReference type="EMBL" id="JAJJMA010282072">
    <property type="protein sequence ID" value="MCL7046512.1"/>
    <property type="molecule type" value="Genomic_DNA"/>
</dbReference>